<dbReference type="EMBL" id="JAWJWF010000048">
    <property type="protein sequence ID" value="KAK6620461.1"/>
    <property type="molecule type" value="Genomic_DNA"/>
</dbReference>
<name>A0ABR1AJA2_POLSC</name>
<protein>
    <recommendedName>
        <fullName evidence="10">Serine/threonine-protein kinase SAK</fullName>
    </recommendedName>
    <alternativeName>
        <fullName evidence="9">Serine/threonine-protein kinase Sak</fullName>
    </alternativeName>
</protein>
<organism evidence="15 16">
    <name type="scientific">Polyplax serrata</name>
    <name type="common">Common mouse louse</name>
    <dbReference type="NCBI Taxonomy" id="468196"/>
    <lineage>
        <taxon>Eukaryota</taxon>
        <taxon>Metazoa</taxon>
        <taxon>Ecdysozoa</taxon>
        <taxon>Arthropoda</taxon>
        <taxon>Hexapoda</taxon>
        <taxon>Insecta</taxon>
        <taxon>Pterygota</taxon>
        <taxon>Neoptera</taxon>
        <taxon>Paraneoptera</taxon>
        <taxon>Psocodea</taxon>
        <taxon>Troctomorpha</taxon>
        <taxon>Phthiraptera</taxon>
        <taxon>Anoplura</taxon>
        <taxon>Polyplacidae</taxon>
        <taxon>Polyplax</taxon>
    </lineage>
</organism>
<dbReference type="Pfam" id="PF18190">
    <property type="entry name" value="Plk4_PB1"/>
    <property type="match status" value="1"/>
</dbReference>
<keyword evidence="3" id="KW-0723">Serine/threonine-protein kinase</keyword>
<dbReference type="Gene3D" id="2.40.50.930">
    <property type="match status" value="1"/>
</dbReference>
<dbReference type="PROSITE" id="PS00107">
    <property type="entry name" value="PROTEIN_KINASE_ATP"/>
    <property type="match status" value="1"/>
</dbReference>
<dbReference type="Gene3D" id="3.30.1120.130">
    <property type="match status" value="2"/>
</dbReference>
<dbReference type="Gene3D" id="3.30.1120.120">
    <property type="match status" value="1"/>
</dbReference>
<dbReference type="PROSITE" id="PS50011">
    <property type="entry name" value="PROTEIN_KINASE_DOM"/>
    <property type="match status" value="1"/>
</dbReference>
<dbReference type="SUPFAM" id="SSF82615">
    <property type="entry name" value="Polo-box domain"/>
    <property type="match status" value="1"/>
</dbReference>
<dbReference type="PANTHER" id="PTHR24345:SF91">
    <property type="entry name" value="SERINE_THREONINE-PROTEIN KINASE PLK4"/>
    <property type="match status" value="1"/>
</dbReference>
<evidence type="ECO:0000256" key="1">
    <source>
        <dbReference type="ARBA" id="ARBA00004114"/>
    </source>
</evidence>
<evidence type="ECO:0000256" key="5">
    <source>
        <dbReference type="ARBA" id="ARBA00022741"/>
    </source>
</evidence>
<evidence type="ECO:0000256" key="10">
    <source>
        <dbReference type="ARBA" id="ARBA00030924"/>
    </source>
</evidence>
<evidence type="ECO:0000256" key="2">
    <source>
        <dbReference type="ARBA" id="ARBA00022490"/>
    </source>
</evidence>
<feature type="domain" description="Cryptic POLO box 1 (CPB1)" evidence="13">
    <location>
        <begin position="451"/>
        <end position="562"/>
    </location>
</feature>
<evidence type="ECO:0000313" key="16">
    <source>
        <dbReference type="Proteomes" id="UP001359485"/>
    </source>
</evidence>
<dbReference type="InterPro" id="IPR017441">
    <property type="entry name" value="Protein_kinase_ATP_BS"/>
</dbReference>
<feature type="domain" description="Cryptic POLO box 2 (CPB2)" evidence="14">
    <location>
        <begin position="563"/>
        <end position="696"/>
    </location>
</feature>
<evidence type="ECO:0000259" key="13">
    <source>
        <dbReference type="PROSITE" id="PS51984"/>
    </source>
</evidence>
<dbReference type="CDD" id="cd13114">
    <property type="entry name" value="POLO_box_Plk4_1"/>
    <property type="match status" value="1"/>
</dbReference>
<sequence length="826" mass="93862">MENMQKIEDYEVGPFLGKGGFATVYRAKCLRTQSIVAIKMIDKKLMFAAGMISRVRQEVSIHSKLKHPSVLELYTSFEDSNYVYLVLEYCENGELQRFLKHHNKILNESEAYQVLYQVIDGLTYLHSHNIVHRDLTLANLLLTSNMRIKIADFGLATQLMTPNETHVTMCGTPNYISPEVATRSCHGLQVDVWGLGVMLYTLLVGKPPFDTSAIKSTLTRVVMSDYQEPANLSSEAKDLISNLLEKNPKDRLTLPDILKHPFMMKYSSDLYRVNATNESIDSGQFTMSTTINSQRSLNMTSKNSSVRSEDFTSKLKDSQQIGRLDQITEIKNTHQEISIKPTLVDTNSKQLLSFTNSPVYQYHTTSLCKYSSRVEQPYAQRNLDIVAQDCTSVLEKNNYPENILLKKSNSLSNLARTMNVLHNEKNETVYSDVRHYTHCEQPANYSCRIAIDGIKVQPFNSERLQPARHKTNKAVLSILESGEVAIEFIKRKGKEDRVTDCCRISKDGIRVVVYSVNKPLRDKPPDLPELGTDGIYSYENLPQKHWKKYLYAARFVNLVKAKTPKITFYSDQAKCLLMENSPEDFEVLFYSGKYQGITFIIYFKQYFNCKFCSPGSKVSKNGNVVKAIDDCGRSVSYQMSDISNLIASNINLQHFLFCYEHCLKLENSLKELSAGNKSLNCFPIIVGRKPNTCGKIFTTKENTMNNLPISREFTTSISTHQTRAQSTPKAKKRTELLASSRRIHVPGLGVATQNESAIEIEYLDGSKLIFNSNSGDICFSNSQKTSVKYNQTEVIPDWLRCKLKDITQVIPYLINANDITKPMHLR</sequence>
<evidence type="ECO:0000256" key="9">
    <source>
        <dbReference type="ARBA" id="ARBA00030429"/>
    </source>
</evidence>
<dbReference type="InterPro" id="IPR033699">
    <property type="entry name" value="POLO_box_Plk4_1"/>
</dbReference>
<dbReference type="Gene3D" id="1.10.510.10">
    <property type="entry name" value="Transferase(Phosphotransferase) domain 1"/>
    <property type="match status" value="1"/>
</dbReference>
<evidence type="ECO:0000256" key="8">
    <source>
        <dbReference type="ARBA" id="ARBA00023212"/>
    </source>
</evidence>
<keyword evidence="4" id="KW-0808">Transferase</keyword>
<dbReference type="PROSITE" id="PS51984">
    <property type="entry name" value="CPB1"/>
    <property type="match status" value="1"/>
</dbReference>
<evidence type="ECO:0000259" key="14">
    <source>
        <dbReference type="PROSITE" id="PS51985"/>
    </source>
</evidence>
<evidence type="ECO:0000259" key="12">
    <source>
        <dbReference type="PROSITE" id="PS50011"/>
    </source>
</evidence>
<feature type="domain" description="Protein kinase" evidence="12">
    <location>
        <begin position="10"/>
        <end position="263"/>
    </location>
</feature>
<evidence type="ECO:0000256" key="4">
    <source>
        <dbReference type="ARBA" id="ARBA00022679"/>
    </source>
</evidence>
<reference evidence="15 16" key="1">
    <citation type="submission" date="2023-09" db="EMBL/GenBank/DDBJ databases">
        <title>Genomes of two closely related lineages of the louse Polyplax serrata with different host specificities.</title>
        <authorList>
            <person name="Martinu J."/>
            <person name="Tarabai H."/>
            <person name="Stefka J."/>
            <person name="Hypsa V."/>
        </authorList>
    </citation>
    <scope>NUCLEOTIDE SEQUENCE [LARGE SCALE GENOMIC DNA]</scope>
    <source>
        <strain evidence="15">98ZLc_SE</strain>
    </source>
</reference>
<dbReference type="InterPro" id="IPR046437">
    <property type="entry name" value="Ser_Thr-PK_POLO_box_1_sf"/>
</dbReference>
<dbReference type="InterPro" id="IPR000719">
    <property type="entry name" value="Prot_kinase_dom"/>
</dbReference>
<keyword evidence="16" id="KW-1185">Reference proteome</keyword>
<dbReference type="Pfam" id="PF00069">
    <property type="entry name" value="Pkinase"/>
    <property type="match status" value="1"/>
</dbReference>
<proteinExistence type="predicted"/>
<comment type="caution">
    <text evidence="15">The sequence shown here is derived from an EMBL/GenBank/DDBJ whole genome shotgun (WGS) entry which is preliminary data.</text>
</comment>
<gene>
    <name evidence="15" type="ORF">RUM44_006862</name>
</gene>
<evidence type="ECO:0000256" key="11">
    <source>
        <dbReference type="PROSITE-ProRule" id="PRU10141"/>
    </source>
</evidence>
<dbReference type="InterPro" id="IPR033698">
    <property type="entry name" value="POLO_box_Plk4_2"/>
</dbReference>
<dbReference type="Proteomes" id="UP001359485">
    <property type="component" value="Unassembled WGS sequence"/>
</dbReference>
<dbReference type="SUPFAM" id="SSF56112">
    <property type="entry name" value="Protein kinase-like (PK-like)"/>
    <property type="match status" value="1"/>
</dbReference>
<dbReference type="InterPro" id="IPR047108">
    <property type="entry name" value="Plk4-like_POLO_box_2_sf"/>
</dbReference>
<dbReference type="InterPro" id="IPR008266">
    <property type="entry name" value="Tyr_kinase_AS"/>
</dbReference>
<accession>A0ABR1AJA2</accession>
<dbReference type="PROSITE" id="PS51985">
    <property type="entry name" value="CPB2"/>
    <property type="match status" value="1"/>
</dbReference>
<keyword evidence="5 11" id="KW-0547">Nucleotide-binding</keyword>
<keyword evidence="8" id="KW-0206">Cytoskeleton</keyword>
<dbReference type="InterPro" id="IPR011009">
    <property type="entry name" value="Kinase-like_dom_sf"/>
</dbReference>
<keyword evidence="7 11" id="KW-0067">ATP-binding</keyword>
<dbReference type="PANTHER" id="PTHR24345">
    <property type="entry name" value="SERINE/THREONINE-PROTEIN KINASE PLK"/>
    <property type="match status" value="1"/>
</dbReference>
<evidence type="ECO:0000256" key="7">
    <source>
        <dbReference type="ARBA" id="ARBA00022840"/>
    </source>
</evidence>
<evidence type="ECO:0000313" key="15">
    <source>
        <dbReference type="EMBL" id="KAK6620461.1"/>
    </source>
</evidence>
<keyword evidence="6" id="KW-0418">Kinase</keyword>
<keyword evidence="2" id="KW-0963">Cytoplasm</keyword>
<evidence type="ECO:0000256" key="3">
    <source>
        <dbReference type="ARBA" id="ARBA00022527"/>
    </source>
</evidence>
<comment type="subcellular location">
    <subcellularLocation>
        <location evidence="1">Cytoplasm</location>
        <location evidence="1">Cytoskeleton</location>
        <location evidence="1">Microtubule organizing center</location>
        <location evidence="1">Centrosome</location>
        <location evidence="1">Centriole</location>
    </subcellularLocation>
</comment>
<dbReference type="Pfam" id="PF18409">
    <property type="entry name" value="Plk4_PB2"/>
    <property type="match status" value="1"/>
</dbReference>
<evidence type="ECO:0000256" key="6">
    <source>
        <dbReference type="ARBA" id="ARBA00022777"/>
    </source>
</evidence>
<feature type="binding site" evidence="11">
    <location>
        <position position="39"/>
    </location>
    <ligand>
        <name>ATP</name>
        <dbReference type="ChEBI" id="CHEBI:30616"/>
    </ligand>
</feature>
<dbReference type="PROSITE" id="PS00109">
    <property type="entry name" value="PROTEIN_KINASE_TYR"/>
    <property type="match status" value="1"/>
</dbReference>